<evidence type="ECO:0000313" key="2">
    <source>
        <dbReference type="Proteomes" id="UP001598130"/>
    </source>
</evidence>
<dbReference type="EMBL" id="JAOTJD010000023">
    <property type="protein sequence ID" value="MFD3264848.1"/>
    <property type="molecule type" value="Genomic_DNA"/>
</dbReference>
<organism evidence="1 2">
    <name type="scientific">Phenylobacterium ferrooxidans</name>
    <dbReference type="NCBI Taxonomy" id="2982689"/>
    <lineage>
        <taxon>Bacteria</taxon>
        <taxon>Pseudomonadati</taxon>
        <taxon>Pseudomonadota</taxon>
        <taxon>Alphaproteobacteria</taxon>
        <taxon>Caulobacterales</taxon>
        <taxon>Caulobacteraceae</taxon>
        <taxon>Phenylobacterium</taxon>
    </lineage>
</organism>
<gene>
    <name evidence="1" type="ORF">OCL97_12870</name>
</gene>
<dbReference type="InterPro" id="IPR010466">
    <property type="entry name" value="DUF1058"/>
</dbReference>
<evidence type="ECO:0000313" key="1">
    <source>
        <dbReference type="EMBL" id="MFD3264848.1"/>
    </source>
</evidence>
<dbReference type="Pfam" id="PF06347">
    <property type="entry name" value="SH3_4"/>
    <property type="match status" value="2"/>
</dbReference>
<accession>A0ABW6CP57</accession>
<sequence length="161" mass="17702">MAALFWGLGAAQGAAAAERPTPSGLPVPRYVALKFDEVNARAGPGDDHRLLWVYRVKGLPVQVVAENTEWRRICDPERGLAWVHRRTTDGRRMVMRTQAAPLPLRSAAKPDAPVHAILNARSLAALVRCDSKAWCKLRVDGVSGWAQASDLWGTDDKPQCR</sequence>
<name>A0ABW6CP57_9CAUL</name>
<protein>
    <submittedName>
        <fullName evidence="1">SH3 domain-containing protein</fullName>
    </submittedName>
</protein>
<reference evidence="1 2" key="1">
    <citation type="submission" date="2022-09" db="EMBL/GenBank/DDBJ databases">
        <title>New species of Phenylobacterium.</title>
        <authorList>
            <person name="Mieszkin S."/>
        </authorList>
    </citation>
    <scope>NUCLEOTIDE SEQUENCE [LARGE SCALE GENOMIC DNA]</scope>
    <source>
        <strain evidence="1 2">HK31-G</strain>
    </source>
</reference>
<keyword evidence="2" id="KW-1185">Reference proteome</keyword>
<proteinExistence type="predicted"/>
<comment type="caution">
    <text evidence="1">The sequence shown here is derived from an EMBL/GenBank/DDBJ whole genome shotgun (WGS) entry which is preliminary data.</text>
</comment>
<dbReference type="Proteomes" id="UP001598130">
    <property type="component" value="Unassembled WGS sequence"/>
</dbReference>